<evidence type="ECO:0000256" key="3">
    <source>
        <dbReference type="ARBA" id="ARBA00019439"/>
    </source>
</evidence>
<proteinExistence type="inferred from homology"/>
<evidence type="ECO:0000256" key="13">
    <source>
        <dbReference type="SAM" id="Phobius"/>
    </source>
</evidence>
<feature type="transmembrane region" description="Helical" evidence="13">
    <location>
        <begin position="299"/>
        <end position="319"/>
    </location>
</feature>
<comment type="catalytic activity">
    <reaction evidence="12">
        <text>Mg(2+)(in) = Mg(2+)(out)</text>
        <dbReference type="Rhea" id="RHEA:29827"/>
        <dbReference type="ChEBI" id="CHEBI:18420"/>
    </reaction>
</comment>
<dbReference type="GO" id="GO:0015095">
    <property type="term" value="F:magnesium ion transmembrane transporter activity"/>
    <property type="evidence" value="ECO:0007669"/>
    <property type="project" value="TreeGrafter"/>
</dbReference>
<dbReference type="Gene3D" id="3.30.460.20">
    <property type="entry name" value="CorA soluble domain-like"/>
    <property type="match status" value="1"/>
</dbReference>
<dbReference type="GO" id="GO:0015087">
    <property type="term" value="F:cobalt ion transmembrane transporter activity"/>
    <property type="evidence" value="ECO:0007669"/>
    <property type="project" value="TreeGrafter"/>
</dbReference>
<dbReference type="InterPro" id="IPR045863">
    <property type="entry name" value="CorA_TM1_TM2"/>
</dbReference>
<comment type="subcellular location">
    <subcellularLocation>
        <location evidence="1">Cell inner membrane</location>
        <topology evidence="1">Multi-pass membrane protein</topology>
    </subcellularLocation>
</comment>
<protein>
    <recommendedName>
        <fullName evidence="3">Magnesium transport protein CorA</fullName>
    </recommendedName>
</protein>
<dbReference type="GO" id="GO:0015099">
    <property type="term" value="F:nickel cation transmembrane transporter activity"/>
    <property type="evidence" value="ECO:0007669"/>
    <property type="project" value="TreeGrafter"/>
</dbReference>
<keyword evidence="15" id="KW-1185">Reference proteome</keyword>
<evidence type="ECO:0000256" key="10">
    <source>
        <dbReference type="ARBA" id="ARBA00023065"/>
    </source>
</evidence>
<keyword evidence="11 13" id="KW-0472">Membrane</keyword>
<evidence type="ECO:0000256" key="6">
    <source>
        <dbReference type="ARBA" id="ARBA00022519"/>
    </source>
</evidence>
<evidence type="ECO:0000313" key="15">
    <source>
        <dbReference type="Proteomes" id="UP000249499"/>
    </source>
</evidence>
<dbReference type="KEGG" id="rtu:PR017_26530"/>
<keyword evidence="8" id="KW-0460">Magnesium</keyword>
<dbReference type="Proteomes" id="UP000249499">
    <property type="component" value="Plasmid unnamed2"/>
</dbReference>
<comment type="similarity">
    <text evidence="2">Belongs to the CorA metal ion transporter (MIT) (TC 1.A.35) family.</text>
</comment>
<dbReference type="CDD" id="cd12837">
    <property type="entry name" value="EcCorA-like_u1"/>
    <property type="match status" value="1"/>
</dbReference>
<dbReference type="Pfam" id="PF01544">
    <property type="entry name" value="CorA"/>
    <property type="match status" value="1"/>
</dbReference>
<dbReference type="PANTHER" id="PTHR47685">
    <property type="entry name" value="MAGNESIUM TRANSPORT PROTEIN CORA"/>
    <property type="match status" value="1"/>
</dbReference>
<dbReference type="SUPFAM" id="SSF144083">
    <property type="entry name" value="Magnesium transport protein CorA, transmembrane region"/>
    <property type="match status" value="1"/>
</dbReference>
<evidence type="ECO:0000313" key="14">
    <source>
        <dbReference type="EMBL" id="WFR98938.1"/>
    </source>
</evidence>
<evidence type="ECO:0000256" key="5">
    <source>
        <dbReference type="ARBA" id="ARBA00022475"/>
    </source>
</evidence>
<keyword evidence="4" id="KW-0813">Transport</keyword>
<keyword evidence="7 13" id="KW-0812">Transmembrane</keyword>
<evidence type="ECO:0000256" key="1">
    <source>
        <dbReference type="ARBA" id="ARBA00004429"/>
    </source>
</evidence>
<evidence type="ECO:0000256" key="2">
    <source>
        <dbReference type="ARBA" id="ARBA00009765"/>
    </source>
</evidence>
<evidence type="ECO:0000256" key="12">
    <source>
        <dbReference type="ARBA" id="ARBA00034269"/>
    </source>
</evidence>
<evidence type="ECO:0000256" key="8">
    <source>
        <dbReference type="ARBA" id="ARBA00022842"/>
    </source>
</evidence>
<reference evidence="14 15" key="1">
    <citation type="journal article" date="2018" name="Sci. Rep.">
        <title>Rhizobium tumorigenes sp. nov., a novel plant tumorigenic bacterium isolated from cane gall tumors on thornless blackberry.</title>
        <authorList>
            <person name="Kuzmanovi N."/>
            <person name="Smalla K."/>
            <person name="Gronow S."/>
            <person name="PuBawska J."/>
        </authorList>
    </citation>
    <scope>NUCLEOTIDE SEQUENCE [LARGE SCALE GENOMIC DNA]</scope>
    <source>
        <strain evidence="14 15">1078</strain>
    </source>
</reference>
<sequence length="325" mass="35435">MLTIHRDTTPSVRQADTGADLPDRVIWMDLMDPTAEEIAFVEAGAHIKVPSRDALSEIEASSRLSRQGDHLYLSTPVIGHATLDDAELSPAGFVLGKDILVTIRYASLPTFDAVVERMNNDGTIASSIGVFTSLLESIVDRGADVLEHLGAAIDEVSRSIFQGKISGLKDPSKATATLHRTLSRIGGLGDRLSKARDVLLGVGRIASFSGDVAHEWLAPEFRDRLAAVCKDVVSLSDYETHLSDKIQFLLDAVLGYINIEQNEIFKVLTIASVVGVPPTLLAGIWGMNFKSMPELSWTWGYPISLALIALSAILPLIWFRRKGWF</sequence>
<dbReference type="RefSeq" id="WP_240539030.1">
    <property type="nucleotide sequence ID" value="NZ_CP117259.1"/>
</dbReference>
<geneLocation type="plasmid" evidence="14 15">
    <name>unnamed2</name>
</geneLocation>
<dbReference type="InterPro" id="IPR045861">
    <property type="entry name" value="CorA_cytoplasmic_dom"/>
</dbReference>
<reference evidence="15" key="2">
    <citation type="journal article" date="2023" name="MicrobiologyOpen">
        <title>Genomics of the tumorigenes clade of the family Rhizobiaceae and description of Rhizobium rhododendri sp. nov.</title>
        <authorList>
            <person name="Kuzmanovic N."/>
            <person name="diCenzo G.C."/>
            <person name="Bunk B."/>
            <person name="Sproeer C."/>
            <person name="Fruehling A."/>
            <person name="Neumann-Schaal M."/>
            <person name="Overmann J."/>
            <person name="Smalla K."/>
        </authorList>
    </citation>
    <scope>NUCLEOTIDE SEQUENCE [LARGE SCALE GENOMIC DNA]</scope>
    <source>
        <strain evidence="15">1078</strain>
        <plasmid evidence="15">unnamed2</plasmid>
    </source>
</reference>
<dbReference type="PANTHER" id="PTHR47685:SF1">
    <property type="entry name" value="MAGNESIUM TRANSPORT PROTEIN CORA"/>
    <property type="match status" value="1"/>
</dbReference>
<dbReference type="InterPro" id="IPR050829">
    <property type="entry name" value="CorA_MIT"/>
</dbReference>
<dbReference type="SUPFAM" id="SSF143865">
    <property type="entry name" value="CorA soluble domain-like"/>
    <property type="match status" value="1"/>
</dbReference>
<accession>A0AAF1K9R9</accession>
<keyword evidence="9 13" id="KW-1133">Transmembrane helix</keyword>
<evidence type="ECO:0000256" key="4">
    <source>
        <dbReference type="ARBA" id="ARBA00022448"/>
    </source>
</evidence>
<gene>
    <name evidence="14" type="ORF">PR017_26530</name>
</gene>
<feature type="transmembrane region" description="Helical" evidence="13">
    <location>
        <begin position="267"/>
        <end position="287"/>
    </location>
</feature>
<dbReference type="FunFam" id="1.20.58.340:FF:000001">
    <property type="entry name" value="Magnesium transport protein CorA"/>
    <property type="match status" value="1"/>
</dbReference>
<dbReference type="EMBL" id="CP117259">
    <property type="protein sequence ID" value="WFR98938.1"/>
    <property type="molecule type" value="Genomic_DNA"/>
</dbReference>
<name>A0AAF1K9R9_9HYPH</name>
<keyword evidence="5" id="KW-1003">Cell membrane</keyword>
<dbReference type="InterPro" id="IPR002523">
    <property type="entry name" value="MgTranspt_CorA/ZnTranspt_ZntB"/>
</dbReference>
<keyword evidence="10" id="KW-0406">Ion transport</keyword>
<keyword evidence="6" id="KW-0997">Cell inner membrane</keyword>
<dbReference type="AlphaFoldDB" id="A0AAF1K9R9"/>
<keyword evidence="14" id="KW-0614">Plasmid</keyword>
<evidence type="ECO:0000256" key="7">
    <source>
        <dbReference type="ARBA" id="ARBA00022692"/>
    </source>
</evidence>
<organism evidence="14 15">
    <name type="scientific">Rhizobium tumorigenes</name>
    <dbReference type="NCBI Taxonomy" id="2041385"/>
    <lineage>
        <taxon>Bacteria</taxon>
        <taxon>Pseudomonadati</taxon>
        <taxon>Pseudomonadota</taxon>
        <taxon>Alphaproteobacteria</taxon>
        <taxon>Hyphomicrobiales</taxon>
        <taxon>Rhizobiaceae</taxon>
        <taxon>Rhizobium/Agrobacterium group</taxon>
        <taxon>Rhizobium</taxon>
    </lineage>
</organism>
<evidence type="ECO:0000256" key="9">
    <source>
        <dbReference type="ARBA" id="ARBA00022989"/>
    </source>
</evidence>
<dbReference type="Gene3D" id="1.20.58.340">
    <property type="entry name" value="Magnesium transport protein CorA, transmembrane region"/>
    <property type="match status" value="2"/>
</dbReference>
<evidence type="ECO:0000256" key="11">
    <source>
        <dbReference type="ARBA" id="ARBA00023136"/>
    </source>
</evidence>
<dbReference type="GO" id="GO:0005886">
    <property type="term" value="C:plasma membrane"/>
    <property type="evidence" value="ECO:0007669"/>
    <property type="project" value="UniProtKB-SubCell"/>
</dbReference>